<keyword evidence="1 8" id="KW-0444">Lipid biosynthesis</keyword>
<dbReference type="NCBIfam" id="TIGR00556">
    <property type="entry name" value="pantethn_trn"/>
    <property type="match status" value="1"/>
</dbReference>
<dbReference type="GeneID" id="78085793"/>
<keyword evidence="7 8" id="KW-0275">Fatty acid biosynthesis</keyword>
<comment type="caution">
    <text evidence="10">The sequence shown here is derived from an EMBL/GenBank/DDBJ whole genome shotgun (WGS) entry which is preliminary data.</text>
</comment>
<feature type="domain" description="4'-phosphopantetheinyl transferase" evidence="9">
    <location>
        <begin position="5"/>
        <end position="111"/>
    </location>
</feature>
<dbReference type="GO" id="GO:0005737">
    <property type="term" value="C:cytoplasm"/>
    <property type="evidence" value="ECO:0007669"/>
    <property type="project" value="UniProtKB-SubCell"/>
</dbReference>
<evidence type="ECO:0000256" key="6">
    <source>
        <dbReference type="ARBA" id="ARBA00023098"/>
    </source>
</evidence>
<reference evidence="10 11" key="1">
    <citation type="submission" date="2010-10" db="EMBL/GenBank/DDBJ databases">
        <authorList>
            <consortium name="The Broad Institute Genome Sequencing Platform"/>
            <person name="Ward D."/>
            <person name="Earl A."/>
            <person name="Feldgarden M."/>
            <person name="Young S.K."/>
            <person name="Gargeya S."/>
            <person name="Zeng Q."/>
            <person name="Alvarado L."/>
            <person name="Berlin A."/>
            <person name="Bochicchio J."/>
            <person name="Chapman S.B."/>
            <person name="Chen Z."/>
            <person name="Freedman E."/>
            <person name="Gellesch M."/>
            <person name="Goldberg J."/>
            <person name="Griggs A."/>
            <person name="Gujja S."/>
            <person name="Heilman E."/>
            <person name="Heiman D."/>
            <person name="Howarth C."/>
            <person name="Mehta T."/>
            <person name="Neiman D."/>
            <person name="Pearson M."/>
            <person name="Roberts A."/>
            <person name="Saif S."/>
            <person name="Shea T."/>
            <person name="Shenoy N."/>
            <person name="Sisk P."/>
            <person name="Stolte C."/>
            <person name="Sykes S."/>
            <person name="White J."/>
            <person name="Yandava C."/>
            <person name="Allen-Vercoe E."/>
            <person name="Sibley C."/>
            <person name="Ambrose C.E."/>
            <person name="Strauss J."/>
            <person name="Daigneault M."/>
            <person name="Haas B."/>
            <person name="Nusbaum C."/>
            <person name="Birren B."/>
        </authorList>
    </citation>
    <scope>NUCLEOTIDE SEQUENCE [LARGE SCALE GENOMIC DNA]</scope>
    <source>
        <strain evidence="10 11">3_1_6</strain>
    </source>
</reference>
<dbReference type="NCBIfam" id="TIGR00516">
    <property type="entry name" value="acpS"/>
    <property type="match status" value="1"/>
</dbReference>
<evidence type="ECO:0000256" key="5">
    <source>
        <dbReference type="ARBA" id="ARBA00022842"/>
    </source>
</evidence>
<comment type="cofactor">
    <cofactor evidence="8">
        <name>Mg(2+)</name>
        <dbReference type="ChEBI" id="CHEBI:18420"/>
    </cofactor>
</comment>
<dbReference type="EC" id="2.7.8.7" evidence="8"/>
<dbReference type="HAMAP" id="MF_00101">
    <property type="entry name" value="AcpS"/>
    <property type="match status" value="1"/>
</dbReference>
<keyword evidence="5 8" id="KW-0460">Magnesium</keyword>
<sequence>MAIIGIGLDLIELSRMERSLHRFGEHFLNRIMADDERSAIPGDPASPSARAVSHVAARFAAKEAAVKALGTGFAEGIGPRDVAVRSLPSGKPELVLSGKAREKADALGVKKLHLTLTHTRDNAAAVVILEG</sequence>
<keyword evidence="2 8" id="KW-0808">Transferase</keyword>
<keyword evidence="8" id="KW-0963">Cytoplasm</keyword>
<dbReference type="GO" id="GO:0008897">
    <property type="term" value="F:holo-[acyl-carrier-protein] synthase activity"/>
    <property type="evidence" value="ECO:0007669"/>
    <property type="project" value="UniProtKB-UniRule"/>
</dbReference>
<dbReference type="Gene3D" id="3.90.470.20">
    <property type="entry name" value="4'-phosphopantetheinyl transferase domain"/>
    <property type="match status" value="1"/>
</dbReference>
<evidence type="ECO:0000313" key="11">
    <source>
        <dbReference type="Proteomes" id="UP000006034"/>
    </source>
</evidence>
<comment type="function">
    <text evidence="8">Transfers the 4'-phosphopantetheine moiety from coenzyme A to a Ser of acyl-carrier-protein.</text>
</comment>
<dbReference type="InterPro" id="IPR008278">
    <property type="entry name" value="4-PPantetheinyl_Trfase_dom"/>
</dbReference>
<name>E5Y390_BILW3</name>
<dbReference type="HOGENOM" id="CLU_089696_0_2_7"/>
<comment type="subcellular location">
    <subcellularLocation>
        <location evidence="8">Cytoplasm</location>
    </subcellularLocation>
</comment>
<keyword evidence="6 8" id="KW-0443">Lipid metabolism</keyword>
<feature type="binding site" evidence="8">
    <location>
        <position position="9"/>
    </location>
    <ligand>
        <name>Mg(2+)</name>
        <dbReference type="ChEBI" id="CHEBI:18420"/>
    </ligand>
</feature>
<dbReference type="SUPFAM" id="SSF56214">
    <property type="entry name" value="4'-phosphopantetheinyl transferase"/>
    <property type="match status" value="1"/>
</dbReference>
<evidence type="ECO:0000256" key="1">
    <source>
        <dbReference type="ARBA" id="ARBA00022516"/>
    </source>
</evidence>
<dbReference type="GO" id="GO:0000287">
    <property type="term" value="F:magnesium ion binding"/>
    <property type="evidence" value="ECO:0007669"/>
    <property type="project" value="UniProtKB-UniRule"/>
</dbReference>
<dbReference type="Pfam" id="PF01648">
    <property type="entry name" value="ACPS"/>
    <property type="match status" value="1"/>
</dbReference>
<evidence type="ECO:0000256" key="7">
    <source>
        <dbReference type="ARBA" id="ARBA00023160"/>
    </source>
</evidence>
<dbReference type="EMBL" id="ADCP02000001">
    <property type="protein sequence ID" value="EFV45556.2"/>
    <property type="molecule type" value="Genomic_DNA"/>
</dbReference>
<dbReference type="OrthoDB" id="517356at2"/>
<dbReference type="STRING" id="563192.HMPREF0179_00651"/>
<evidence type="ECO:0000256" key="4">
    <source>
        <dbReference type="ARBA" id="ARBA00022832"/>
    </source>
</evidence>
<dbReference type="Proteomes" id="UP000006034">
    <property type="component" value="Unassembled WGS sequence"/>
</dbReference>
<evidence type="ECO:0000256" key="8">
    <source>
        <dbReference type="HAMAP-Rule" id="MF_00101"/>
    </source>
</evidence>
<organism evidence="10 11">
    <name type="scientific">Bilophila wadsworthia (strain 3_1_6)</name>
    <dbReference type="NCBI Taxonomy" id="563192"/>
    <lineage>
        <taxon>Bacteria</taxon>
        <taxon>Pseudomonadati</taxon>
        <taxon>Thermodesulfobacteriota</taxon>
        <taxon>Desulfovibrionia</taxon>
        <taxon>Desulfovibrionales</taxon>
        <taxon>Desulfovibrionaceae</taxon>
        <taxon>Bilophila</taxon>
    </lineage>
</organism>
<comment type="catalytic activity">
    <reaction evidence="8">
        <text>apo-[ACP] + CoA = holo-[ACP] + adenosine 3',5'-bisphosphate + H(+)</text>
        <dbReference type="Rhea" id="RHEA:12068"/>
        <dbReference type="Rhea" id="RHEA-COMP:9685"/>
        <dbReference type="Rhea" id="RHEA-COMP:9690"/>
        <dbReference type="ChEBI" id="CHEBI:15378"/>
        <dbReference type="ChEBI" id="CHEBI:29999"/>
        <dbReference type="ChEBI" id="CHEBI:57287"/>
        <dbReference type="ChEBI" id="CHEBI:58343"/>
        <dbReference type="ChEBI" id="CHEBI:64479"/>
        <dbReference type="EC" id="2.7.8.7"/>
    </reaction>
</comment>
<reference evidence="10 11" key="2">
    <citation type="submission" date="2013-04" db="EMBL/GenBank/DDBJ databases">
        <title>The Genome Sequence of Bilophila wadsworthia 3_1_6.</title>
        <authorList>
            <consortium name="The Broad Institute Genomics Platform"/>
            <person name="Earl A."/>
            <person name="Ward D."/>
            <person name="Feldgarden M."/>
            <person name="Gevers D."/>
            <person name="Sibley C."/>
            <person name="Strauss J."/>
            <person name="Allen-Vercoe E."/>
            <person name="Walker B."/>
            <person name="Young S."/>
            <person name="Zeng Q."/>
            <person name="Gargeya S."/>
            <person name="Fitzgerald M."/>
            <person name="Haas B."/>
            <person name="Abouelleil A."/>
            <person name="Allen A.W."/>
            <person name="Alvarado L."/>
            <person name="Arachchi H.M."/>
            <person name="Berlin A.M."/>
            <person name="Chapman S.B."/>
            <person name="Gainer-Dewar J."/>
            <person name="Goldberg J."/>
            <person name="Griggs A."/>
            <person name="Gujja S."/>
            <person name="Hansen M."/>
            <person name="Howarth C."/>
            <person name="Imamovic A."/>
            <person name="Ireland A."/>
            <person name="Larimer J."/>
            <person name="McCowan C."/>
            <person name="Murphy C."/>
            <person name="Pearson M."/>
            <person name="Poon T.W."/>
            <person name="Priest M."/>
            <person name="Roberts A."/>
            <person name="Saif S."/>
            <person name="Shea T."/>
            <person name="Sisk P."/>
            <person name="Sykes S."/>
            <person name="Wortman J."/>
            <person name="Nusbaum C."/>
            <person name="Birren B."/>
        </authorList>
    </citation>
    <scope>NUCLEOTIDE SEQUENCE [LARGE SCALE GENOMIC DNA]</scope>
    <source>
        <strain evidence="10 11">3_1_6</strain>
    </source>
</reference>
<keyword evidence="11" id="KW-1185">Reference proteome</keyword>
<dbReference type="InterPro" id="IPR002582">
    <property type="entry name" value="ACPS"/>
</dbReference>
<dbReference type="InterPro" id="IPR037143">
    <property type="entry name" value="4-PPantetheinyl_Trfase_dom_sf"/>
</dbReference>
<dbReference type="AlphaFoldDB" id="E5Y390"/>
<gene>
    <name evidence="8" type="primary">acpS</name>
    <name evidence="10" type="ORF">HMPREF0179_00651</name>
</gene>
<comment type="similarity">
    <text evidence="8">Belongs to the P-Pant transferase superfamily. AcpS family.</text>
</comment>
<dbReference type="RefSeq" id="WP_016360705.1">
    <property type="nucleotide sequence ID" value="NZ_KE150238.1"/>
</dbReference>
<evidence type="ECO:0000259" key="9">
    <source>
        <dbReference type="Pfam" id="PF01648"/>
    </source>
</evidence>
<evidence type="ECO:0000256" key="3">
    <source>
        <dbReference type="ARBA" id="ARBA00022723"/>
    </source>
</evidence>
<dbReference type="eggNOG" id="COG0736">
    <property type="taxonomic scope" value="Bacteria"/>
</dbReference>
<feature type="binding site" evidence="8">
    <location>
        <position position="63"/>
    </location>
    <ligand>
        <name>Mg(2+)</name>
        <dbReference type="ChEBI" id="CHEBI:18420"/>
    </ligand>
</feature>
<proteinExistence type="inferred from homology"/>
<keyword evidence="4 8" id="KW-0276">Fatty acid metabolism</keyword>
<accession>E5Y390</accession>
<keyword evidence="3 8" id="KW-0479">Metal-binding</keyword>
<protein>
    <recommendedName>
        <fullName evidence="8">Holo-[acyl-carrier-protein] synthase</fullName>
        <shortName evidence="8">Holo-ACP synthase</shortName>
        <ecNumber evidence="8">2.7.8.7</ecNumber>
    </recommendedName>
    <alternativeName>
        <fullName evidence="8">4'-phosphopantetheinyl transferase AcpS</fullName>
    </alternativeName>
</protein>
<evidence type="ECO:0000256" key="2">
    <source>
        <dbReference type="ARBA" id="ARBA00022679"/>
    </source>
</evidence>
<evidence type="ECO:0000313" key="10">
    <source>
        <dbReference type="EMBL" id="EFV45556.2"/>
    </source>
</evidence>
<dbReference type="InterPro" id="IPR004568">
    <property type="entry name" value="Ppantetheine-prot_Trfase_dom"/>
</dbReference>
<dbReference type="GO" id="GO:0006633">
    <property type="term" value="P:fatty acid biosynthetic process"/>
    <property type="evidence" value="ECO:0007669"/>
    <property type="project" value="UniProtKB-UniRule"/>
</dbReference>